<organism evidence="4 5">
    <name type="scientific">Alteribacter lacisalsi</name>
    <dbReference type="NCBI Taxonomy" id="2045244"/>
    <lineage>
        <taxon>Bacteria</taxon>
        <taxon>Bacillati</taxon>
        <taxon>Bacillota</taxon>
        <taxon>Bacilli</taxon>
        <taxon>Bacillales</taxon>
        <taxon>Bacillaceae</taxon>
        <taxon>Alteribacter</taxon>
    </lineage>
</organism>
<evidence type="ECO:0000313" key="5">
    <source>
        <dbReference type="Proteomes" id="UP000248066"/>
    </source>
</evidence>
<name>A0A2W0HIP9_9BACI</name>
<keyword evidence="2" id="KW-0812">Transmembrane</keyword>
<dbReference type="SUPFAM" id="SSF51261">
    <property type="entry name" value="Duplicated hybrid motif"/>
    <property type="match status" value="1"/>
</dbReference>
<dbReference type="InterPro" id="IPR050570">
    <property type="entry name" value="Cell_wall_metabolism_enzyme"/>
</dbReference>
<feature type="region of interest" description="Disordered" evidence="1">
    <location>
        <begin position="20"/>
        <end position="64"/>
    </location>
</feature>
<keyword evidence="2" id="KW-0472">Membrane</keyword>
<dbReference type="Proteomes" id="UP000248066">
    <property type="component" value="Unassembled WGS sequence"/>
</dbReference>
<dbReference type="PANTHER" id="PTHR21666">
    <property type="entry name" value="PEPTIDASE-RELATED"/>
    <property type="match status" value="1"/>
</dbReference>
<sequence>MTAIFIQTGGGDMAKRIDKIKRMMDEKRKQRQPGRVREGEKRRDRATVPWVQSSHDEAREETDFYRPKVRRMDEEGNPEPLIKKERIMFQVLASVCLLLVTAILFSMPAGQFDQARQFVYNSFNHEFEFTAVAGWYEDQFGRPLALLPPSMEVAPEPEGSELEYASALPATGTIAQSFSQNGRGIYVETDLDETVEAVKSGVIRFVGEDEEQEWGKTVVISHYDGGESWYGMLDNIQVNLYDHVEAGDLVGYVSPARDNEAIGVYYFALKEGETFVDPIDVIPLD</sequence>
<keyword evidence="2" id="KW-1133">Transmembrane helix</keyword>
<dbReference type="PANTHER" id="PTHR21666:SF274">
    <property type="entry name" value="STAGE IV SPORULATION PROTEIN FA"/>
    <property type="match status" value="1"/>
</dbReference>
<evidence type="ECO:0000256" key="2">
    <source>
        <dbReference type="SAM" id="Phobius"/>
    </source>
</evidence>
<feature type="compositionally biased region" description="Basic and acidic residues" evidence="1">
    <location>
        <begin position="35"/>
        <end position="46"/>
    </location>
</feature>
<dbReference type="AlphaFoldDB" id="A0A2W0HIP9"/>
<dbReference type="EMBL" id="PDOF01000001">
    <property type="protein sequence ID" value="PYZ97355.1"/>
    <property type="molecule type" value="Genomic_DNA"/>
</dbReference>
<keyword evidence="5" id="KW-1185">Reference proteome</keyword>
<dbReference type="InterPro" id="IPR016047">
    <property type="entry name" value="M23ase_b-sheet_dom"/>
</dbReference>
<proteinExistence type="predicted"/>
<dbReference type="CDD" id="cd12797">
    <property type="entry name" value="M23_peptidase"/>
    <property type="match status" value="1"/>
</dbReference>
<comment type="caution">
    <text evidence="4">The sequence shown here is derived from an EMBL/GenBank/DDBJ whole genome shotgun (WGS) entry which is preliminary data.</text>
</comment>
<dbReference type="Gene3D" id="2.70.70.10">
    <property type="entry name" value="Glucose Permease (Domain IIA)"/>
    <property type="match status" value="1"/>
</dbReference>
<dbReference type="Pfam" id="PF01551">
    <property type="entry name" value="Peptidase_M23"/>
    <property type="match status" value="1"/>
</dbReference>
<evidence type="ECO:0000259" key="3">
    <source>
        <dbReference type="Pfam" id="PF01551"/>
    </source>
</evidence>
<dbReference type="InterPro" id="IPR011055">
    <property type="entry name" value="Dup_hybrid_motif"/>
</dbReference>
<evidence type="ECO:0000256" key="1">
    <source>
        <dbReference type="SAM" id="MobiDB-lite"/>
    </source>
</evidence>
<feature type="compositionally biased region" description="Basic and acidic residues" evidence="1">
    <location>
        <begin position="54"/>
        <end position="64"/>
    </location>
</feature>
<feature type="transmembrane region" description="Helical" evidence="2">
    <location>
        <begin position="87"/>
        <end position="107"/>
    </location>
</feature>
<dbReference type="GO" id="GO:0004222">
    <property type="term" value="F:metalloendopeptidase activity"/>
    <property type="evidence" value="ECO:0007669"/>
    <property type="project" value="TreeGrafter"/>
</dbReference>
<protein>
    <submittedName>
        <fullName evidence="4">Peptidase M23</fullName>
    </submittedName>
</protein>
<accession>A0A2W0HIP9</accession>
<gene>
    <name evidence="4" type="ORF">CR205_01760</name>
</gene>
<feature type="domain" description="M23ase beta-sheet core" evidence="3">
    <location>
        <begin position="183"/>
        <end position="278"/>
    </location>
</feature>
<reference evidence="4 5" key="1">
    <citation type="submission" date="2017-10" db="EMBL/GenBank/DDBJ databases">
        <title>Bacillus sp. nov., a halophilic bacterium isolated from a Yangshapao Lake.</title>
        <authorList>
            <person name="Wang H."/>
        </authorList>
    </citation>
    <scope>NUCLEOTIDE SEQUENCE [LARGE SCALE GENOMIC DNA]</scope>
    <source>
        <strain evidence="4 5">YSP-3</strain>
    </source>
</reference>
<evidence type="ECO:0000313" key="4">
    <source>
        <dbReference type="EMBL" id="PYZ97355.1"/>
    </source>
</evidence>